<dbReference type="HOGENOM" id="CLU_2493232_0_0_9"/>
<reference evidence="1 2" key="1">
    <citation type="journal article" date="2014" name="Genome Announc.">
        <title>Draft genome sequences of the altered schaedler flora, a defined bacterial community from gnotobiotic mice.</title>
        <authorList>
            <person name="Wannemuehler M.J."/>
            <person name="Overstreet A.M."/>
            <person name="Ward D.V."/>
            <person name="Phillips G.J."/>
        </authorList>
    </citation>
    <scope>NUCLEOTIDE SEQUENCE [LARGE SCALE GENOMIC DNA]</scope>
    <source>
        <strain evidence="1 2">ASF492</strain>
    </source>
</reference>
<dbReference type="AlphaFoldDB" id="N2ADD2"/>
<evidence type="ECO:0000313" key="2">
    <source>
        <dbReference type="Proteomes" id="UP000012589"/>
    </source>
</evidence>
<dbReference type="OrthoDB" id="9790407at2"/>
<dbReference type="Gene3D" id="3.40.50.300">
    <property type="entry name" value="P-loop containing nucleotide triphosphate hydrolases"/>
    <property type="match status" value="1"/>
</dbReference>
<gene>
    <name evidence="1" type="ORF">C823_04003</name>
</gene>
<protein>
    <submittedName>
        <fullName evidence="1">Uncharacterized protein</fullName>
    </submittedName>
</protein>
<dbReference type="STRING" id="1235802.C823_04003"/>
<sequence>MQTEDCLVHTISLICDADSLRKRLKKDIDAGIRSEDVIQRSIARIGLYEKLDTEKIDVTHITPEHAAERIVNVERGKTDAEILYYR</sequence>
<dbReference type="eggNOG" id="COG0703">
    <property type="taxonomic scope" value="Bacteria"/>
</dbReference>
<name>N2ADD2_9FIRM</name>
<proteinExistence type="predicted"/>
<dbReference type="InterPro" id="IPR027417">
    <property type="entry name" value="P-loop_NTPase"/>
</dbReference>
<dbReference type="Proteomes" id="UP000012589">
    <property type="component" value="Unassembled WGS sequence"/>
</dbReference>
<comment type="caution">
    <text evidence="1">The sequence shown here is derived from an EMBL/GenBank/DDBJ whole genome shotgun (WGS) entry which is preliminary data.</text>
</comment>
<dbReference type="EMBL" id="AQFT01000121">
    <property type="protein sequence ID" value="EMZ22429.1"/>
    <property type="molecule type" value="Genomic_DNA"/>
</dbReference>
<evidence type="ECO:0000313" key="1">
    <source>
        <dbReference type="EMBL" id="EMZ22429.1"/>
    </source>
</evidence>
<organism evidence="1 2">
    <name type="scientific">Eubacterium plexicaudatum ASF492</name>
    <dbReference type="NCBI Taxonomy" id="1235802"/>
    <lineage>
        <taxon>Bacteria</taxon>
        <taxon>Bacillati</taxon>
        <taxon>Bacillota</taxon>
        <taxon>Clostridia</taxon>
        <taxon>Eubacteriales</taxon>
        <taxon>Eubacteriaceae</taxon>
        <taxon>Eubacterium</taxon>
    </lineage>
</organism>
<keyword evidence="2" id="KW-1185">Reference proteome</keyword>
<dbReference type="PATRIC" id="fig|1235802.3.peg.4238"/>
<accession>N2ADD2</accession>